<evidence type="ECO:0000256" key="1">
    <source>
        <dbReference type="SAM" id="SignalP"/>
    </source>
</evidence>
<dbReference type="Proteomes" id="UP001145799">
    <property type="component" value="Unassembled WGS sequence"/>
</dbReference>
<accession>A0A9X3PQ08</accession>
<gene>
    <name evidence="2" type="ORF">O2L01_19180</name>
</gene>
<dbReference type="EMBL" id="JAPZVQ010000013">
    <property type="protein sequence ID" value="MDA1387127.1"/>
    <property type="molecule type" value="Genomic_DNA"/>
</dbReference>
<evidence type="ECO:0000313" key="3">
    <source>
        <dbReference type="Proteomes" id="UP001145799"/>
    </source>
</evidence>
<dbReference type="RefSeq" id="WP_310283641.1">
    <property type="nucleotide sequence ID" value="NZ_JAVDYD010000001.1"/>
</dbReference>
<organism evidence="2 3">
    <name type="scientific">Glycomyces lechevalierae</name>
    <dbReference type="NCBI Taxonomy" id="256034"/>
    <lineage>
        <taxon>Bacteria</taxon>
        <taxon>Bacillati</taxon>
        <taxon>Actinomycetota</taxon>
        <taxon>Actinomycetes</taxon>
        <taxon>Glycomycetales</taxon>
        <taxon>Glycomycetaceae</taxon>
        <taxon>Glycomyces</taxon>
    </lineage>
</organism>
<comment type="caution">
    <text evidence="2">The sequence shown here is derived from an EMBL/GenBank/DDBJ whole genome shotgun (WGS) entry which is preliminary data.</text>
</comment>
<evidence type="ECO:0008006" key="4">
    <source>
        <dbReference type="Google" id="ProtNLM"/>
    </source>
</evidence>
<feature type="chain" id="PRO_5040885485" description="Secreted protein" evidence="1">
    <location>
        <begin position="45"/>
        <end position="124"/>
    </location>
</feature>
<protein>
    <recommendedName>
        <fullName evidence="4">Secreted protein</fullName>
    </recommendedName>
</protein>
<reference evidence="2" key="1">
    <citation type="submission" date="2022-12" db="EMBL/GenBank/DDBJ databases">
        <title>Gycomyces niveus sp.nov., a novel actinomycete isolated from soil in Shouguang.</title>
        <authorList>
            <person name="Yang X."/>
        </authorList>
    </citation>
    <scope>NUCLEOTIDE SEQUENCE</scope>
    <source>
        <strain evidence="2">DSM 44724</strain>
    </source>
</reference>
<feature type="signal peptide" evidence="1">
    <location>
        <begin position="1"/>
        <end position="44"/>
    </location>
</feature>
<keyword evidence="1" id="KW-0732">Signal</keyword>
<sequence length="124" mass="12876">MQRNRKQVKTVLKNARLRRTAAAALLGTMMTGILALGSAAPAMAGDVSAQGWPTGCTAQVQDWGGVASCSSHNGGSYQAVATCKDSNGNTFIVNGTWRQTGWSRAFCPGSSKAVSANVWTSPTP</sequence>
<name>A0A9X3PQ08_9ACTN</name>
<dbReference type="AlphaFoldDB" id="A0A9X3PQ08"/>
<proteinExistence type="predicted"/>
<evidence type="ECO:0000313" key="2">
    <source>
        <dbReference type="EMBL" id="MDA1387127.1"/>
    </source>
</evidence>